<feature type="transmembrane region" description="Helical" evidence="2">
    <location>
        <begin position="61"/>
        <end position="86"/>
    </location>
</feature>
<accession>A0A5J4VJG7</accession>
<feature type="transmembrane region" description="Helical" evidence="2">
    <location>
        <begin position="213"/>
        <end position="232"/>
    </location>
</feature>
<organism evidence="3 4">
    <name type="scientific">Streblomastix strix</name>
    <dbReference type="NCBI Taxonomy" id="222440"/>
    <lineage>
        <taxon>Eukaryota</taxon>
        <taxon>Metamonada</taxon>
        <taxon>Preaxostyla</taxon>
        <taxon>Oxymonadida</taxon>
        <taxon>Streblomastigidae</taxon>
        <taxon>Streblomastix</taxon>
    </lineage>
</organism>
<proteinExistence type="predicted"/>
<evidence type="ECO:0000313" key="3">
    <source>
        <dbReference type="EMBL" id="KAA6382586.1"/>
    </source>
</evidence>
<feature type="compositionally biased region" description="Polar residues" evidence="1">
    <location>
        <begin position="715"/>
        <end position="728"/>
    </location>
</feature>
<feature type="region of interest" description="Disordered" evidence="1">
    <location>
        <begin position="694"/>
        <end position="728"/>
    </location>
</feature>
<gene>
    <name evidence="3" type="ORF">EZS28_021886</name>
</gene>
<feature type="transmembrane region" description="Helical" evidence="2">
    <location>
        <begin position="271"/>
        <end position="297"/>
    </location>
</feature>
<feature type="non-terminal residue" evidence="3">
    <location>
        <position position="1136"/>
    </location>
</feature>
<dbReference type="InterPro" id="IPR052994">
    <property type="entry name" value="Tiny_macrocysts_regulators"/>
</dbReference>
<dbReference type="EMBL" id="SNRW01006703">
    <property type="protein sequence ID" value="KAA6382586.1"/>
    <property type="molecule type" value="Genomic_DNA"/>
</dbReference>
<reference evidence="3 4" key="1">
    <citation type="submission" date="2019-03" db="EMBL/GenBank/DDBJ databases">
        <title>Single cell metagenomics reveals metabolic interactions within the superorganism composed of flagellate Streblomastix strix and complex community of Bacteroidetes bacteria on its surface.</title>
        <authorList>
            <person name="Treitli S.C."/>
            <person name="Kolisko M."/>
            <person name="Husnik F."/>
            <person name="Keeling P."/>
            <person name="Hampl V."/>
        </authorList>
    </citation>
    <scope>NUCLEOTIDE SEQUENCE [LARGE SCALE GENOMIC DNA]</scope>
    <source>
        <strain evidence="3">ST1C</strain>
    </source>
</reference>
<protein>
    <submittedName>
        <fullName evidence="3">Uncharacterized protein</fullName>
    </submittedName>
</protein>
<evidence type="ECO:0000313" key="4">
    <source>
        <dbReference type="Proteomes" id="UP000324800"/>
    </source>
</evidence>
<dbReference type="PANTHER" id="PTHR31600:SF2">
    <property type="entry name" value="GAMETE ENRICHED GENE 10 PROTEIN-RELATED"/>
    <property type="match status" value="1"/>
</dbReference>
<name>A0A5J4VJG7_9EUKA</name>
<feature type="transmembrane region" description="Helical" evidence="2">
    <location>
        <begin position="1014"/>
        <end position="1040"/>
    </location>
</feature>
<sequence length="1136" mass="129116">MHQGRPESVIFSLISCMINTLQFVGITFRWHNWPIGGIVKKIILDFFGYIDFSISWSSDTFLIVMNLLIGITIFGIIALAVFTRIASSLDIDAITSLTTFVKISIRTLLKIFYIPIINVFSGHFLCLLVDETKASTYPTISCKSGSRVPLMIVGSAFLLLVMIISGLNSYFPMHFLMKKSGLFSSKYGVYATLLVLCESLLVIVNVVLRQYGIPIAIIGTSLFGLESLYIMWFQPYYELYGNAIYCGFKSFLSVCYGMGLGSQLATVSHTWSYVLIWILFSVILIGIVILMSVLTFLRGKLKWAMRVGEGIPQTNKKKDINELQQQMQLQQSRLPSPPLSALSSSRPGTPLSRLKLINFDQQVPAVSQSPSNKFFNLIQQAVIVHQIENNVTYQSQLNEKPGKILKKYNSLADIQLSVRFLTIKSLRKRKECVNIGRYIINQGEKKHQEKAEYWIFSAIFNQSFEKDHENRQNDLVNASHCFPSAGQRWIIFCIQKDEELRMAEEANKNLHMSQQMKIQAQHAEKIGQASKEHLKQVWTLMIRETMFIERIADHLEAAIDWMWKADKEFIQLMEKYPSSTYVLTMCAQYMRNVRFDDQAYDSMMKRCNDLKVTLQGEKSKDIKKKQDVISDGISFDISEQGIFEIPSEVIIQNTEKQENYEKREQSPGQHKKEQGNDEYLDQMVQEGIDQQFASWGHYGGNKRKRNSKAARTDEINSSPKMHGLQSQRNVISQSSHISDFHSGNGIQSALYSKNDSTDQNAQKKILILFAPFLTVALLIVLGATIASFAMAQASISFSQSTTRSVIDISKVAIQIEFCYLYGQYAEIHMRDELSNPGSIIPSGINFPDKDRTGLMLMRSYDEASQSMDECYSWSKQNSQSLFWERRDILCVMSFVSDDDAKDISSKGYPKVSKIWMKYYNLIDFVSNTVNTAFDLQYLYSGGTLNPTRNSLQKSTRNLTNMRIPTLKSNEVIKYDGMLWSQLAYSYANIPVIGTEKIKRAALKYADISNDNDDYIFMGNLTLGLTSIFLMLLILIVQYTLSIRIVLKGRRDAFRILLSDIVALSVSIAAPPTLEMISAIPSSLNVIDEQATNPIWRDLSHTSSNNTILQKLISGLIPYVINVHRRVKEGGNRYDSQ</sequence>
<evidence type="ECO:0000256" key="1">
    <source>
        <dbReference type="SAM" id="MobiDB-lite"/>
    </source>
</evidence>
<feature type="transmembrane region" description="Helical" evidence="2">
    <location>
        <begin position="187"/>
        <end position="207"/>
    </location>
</feature>
<feature type="transmembrane region" description="Helical" evidence="2">
    <location>
        <begin position="148"/>
        <end position="167"/>
    </location>
</feature>
<dbReference type="Proteomes" id="UP000324800">
    <property type="component" value="Unassembled WGS sequence"/>
</dbReference>
<dbReference type="AlphaFoldDB" id="A0A5J4VJG7"/>
<feature type="transmembrane region" description="Helical" evidence="2">
    <location>
        <begin position="765"/>
        <end position="791"/>
    </location>
</feature>
<feature type="transmembrane region" description="Helical" evidence="2">
    <location>
        <begin position="107"/>
        <end position="128"/>
    </location>
</feature>
<feature type="transmembrane region" description="Helical" evidence="2">
    <location>
        <begin position="239"/>
        <end position="259"/>
    </location>
</feature>
<keyword evidence="2" id="KW-1133">Transmembrane helix</keyword>
<feature type="transmembrane region" description="Helical" evidence="2">
    <location>
        <begin position="9"/>
        <end position="30"/>
    </location>
</feature>
<evidence type="ECO:0000256" key="2">
    <source>
        <dbReference type="SAM" id="Phobius"/>
    </source>
</evidence>
<dbReference type="PANTHER" id="PTHR31600">
    <property type="entry name" value="TINY MACROCYSTS PROTEIN B-RELATED"/>
    <property type="match status" value="1"/>
</dbReference>
<keyword evidence="2" id="KW-0472">Membrane</keyword>
<keyword evidence="2" id="KW-0812">Transmembrane</keyword>
<comment type="caution">
    <text evidence="3">The sequence shown here is derived from an EMBL/GenBank/DDBJ whole genome shotgun (WGS) entry which is preliminary data.</text>
</comment>